<sequence>MFLATPRSLMPMPVGNKWRRMSLDVQAIATGSSELGSASVAASGPLTQMPPGFRNDDWAAAFQSQPSEYSYWIDEIEGTIPEGLRGTLFRNGPGNFERGKQKYHHMLDGDGYVCAFSFNFDGRVHFKSRYVRTRELINEERENRVLYRNTFGTQKAGGPLRNAFDLQLKNPANTNVIVWGRRLFALWEAGAPYELDPFTLQTKPEPATLDGWIAHGVAPSTTGSATLDRTLGLGNALTAHPHVQAGDEETARLVTWSWQSRLRPMGQADMSIDIREYDSDWRHVAGASFNMEDCFFNPHDFAFSATTHVFFQNSCSFAMVPYLLGIKGPAQCVELTDAPMKIFLVPRDASKPKVVEADPCFLIHHANGYDDGDEVVVWSSGWGPDVIKKLAAKANGGGMLGSWKVVMQGDFSDIPVTRLWRHRVNKVTGEVSRDVLFERSMDHPRVNPLFYGKPTRYVFFNMSATTSNSESKPPQAFTRLDTHSGDVQSWFPGERCFCEELIFVPGPQGATKEDDGYLLGMVFDAEKDRSMLVVLDASDFNKGPIARIWLQHKVPHGLHGYFSDLYFGPHLQ</sequence>
<dbReference type="EMBL" id="JALJOR010000002">
    <property type="protein sequence ID" value="KAK9823367.1"/>
    <property type="molecule type" value="Genomic_DNA"/>
</dbReference>
<evidence type="ECO:0000313" key="5">
    <source>
        <dbReference type="EMBL" id="KAK9823367.1"/>
    </source>
</evidence>
<feature type="binding site" evidence="4">
    <location>
        <position position="299"/>
    </location>
    <ligand>
        <name>Fe cation</name>
        <dbReference type="ChEBI" id="CHEBI:24875"/>
        <note>catalytic</note>
    </ligand>
</feature>
<feature type="binding site" evidence="4">
    <location>
        <position position="364"/>
    </location>
    <ligand>
        <name>Fe cation</name>
        <dbReference type="ChEBI" id="CHEBI:24875"/>
        <note>catalytic</note>
    </ligand>
</feature>
<evidence type="ECO:0000256" key="1">
    <source>
        <dbReference type="ARBA" id="ARBA00006787"/>
    </source>
</evidence>
<name>A0AAW1QQL8_9CHLO</name>
<evidence type="ECO:0000256" key="2">
    <source>
        <dbReference type="ARBA" id="ARBA00022723"/>
    </source>
</evidence>
<feature type="binding site" evidence="4">
    <location>
        <position position="240"/>
    </location>
    <ligand>
        <name>Fe cation</name>
        <dbReference type="ChEBI" id="CHEBI:24875"/>
        <note>catalytic</note>
    </ligand>
</feature>
<dbReference type="Proteomes" id="UP001489004">
    <property type="component" value="Unassembled WGS sequence"/>
</dbReference>
<dbReference type="PANTHER" id="PTHR10543">
    <property type="entry name" value="BETA-CAROTENE DIOXYGENASE"/>
    <property type="match status" value="1"/>
</dbReference>
<gene>
    <name evidence="5" type="ORF">WJX72_002263</name>
</gene>
<comment type="similarity">
    <text evidence="1">Belongs to the carotenoid oxygenase family.</text>
</comment>
<dbReference type="InterPro" id="IPR004294">
    <property type="entry name" value="Carotenoid_Oase"/>
</dbReference>
<dbReference type="GO" id="GO:0046872">
    <property type="term" value="F:metal ion binding"/>
    <property type="evidence" value="ECO:0007669"/>
    <property type="project" value="UniProtKB-KW"/>
</dbReference>
<evidence type="ECO:0008006" key="7">
    <source>
        <dbReference type="Google" id="ProtNLM"/>
    </source>
</evidence>
<evidence type="ECO:0000313" key="6">
    <source>
        <dbReference type="Proteomes" id="UP001489004"/>
    </source>
</evidence>
<proteinExistence type="inferred from homology"/>
<reference evidence="5 6" key="1">
    <citation type="journal article" date="2024" name="Nat. Commun.">
        <title>Phylogenomics reveals the evolutionary origins of lichenization in chlorophyte algae.</title>
        <authorList>
            <person name="Puginier C."/>
            <person name="Libourel C."/>
            <person name="Otte J."/>
            <person name="Skaloud P."/>
            <person name="Haon M."/>
            <person name="Grisel S."/>
            <person name="Petersen M."/>
            <person name="Berrin J.G."/>
            <person name="Delaux P.M."/>
            <person name="Dal Grande F."/>
            <person name="Keller J."/>
        </authorList>
    </citation>
    <scope>NUCLEOTIDE SEQUENCE [LARGE SCALE GENOMIC DNA]</scope>
    <source>
        <strain evidence="5 6">SAG 2043</strain>
    </source>
</reference>
<dbReference type="GO" id="GO:0016121">
    <property type="term" value="P:carotene catabolic process"/>
    <property type="evidence" value="ECO:0007669"/>
    <property type="project" value="TreeGrafter"/>
</dbReference>
<dbReference type="Pfam" id="PF03055">
    <property type="entry name" value="RPE65"/>
    <property type="match status" value="1"/>
</dbReference>
<dbReference type="AlphaFoldDB" id="A0AAW1QQL8"/>
<comment type="cofactor">
    <cofactor evidence="4">
        <name>Fe(2+)</name>
        <dbReference type="ChEBI" id="CHEBI:29033"/>
    </cofactor>
    <text evidence="4">Binds 1 Fe(2+) ion per subunit.</text>
</comment>
<organism evidence="5 6">
    <name type="scientific">[Myrmecia] bisecta</name>
    <dbReference type="NCBI Taxonomy" id="41462"/>
    <lineage>
        <taxon>Eukaryota</taxon>
        <taxon>Viridiplantae</taxon>
        <taxon>Chlorophyta</taxon>
        <taxon>core chlorophytes</taxon>
        <taxon>Trebouxiophyceae</taxon>
        <taxon>Trebouxiales</taxon>
        <taxon>Trebouxiaceae</taxon>
        <taxon>Myrmecia</taxon>
    </lineage>
</organism>
<evidence type="ECO:0000256" key="3">
    <source>
        <dbReference type="ARBA" id="ARBA00023004"/>
    </source>
</evidence>
<keyword evidence="6" id="KW-1185">Reference proteome</keyword>
<keyword evidence="2 4" id="KW-0479">Metal-binding</keyword>
<dbReference type="PANTHER" id="PTHR10543:SF138">
    <property type="entry name" value="CAROTENOID OXYGENASE"/>
    <property type="match status" value="1"/>
</dbReference>
<dbReference type="GO" id="GO:0010436">
    <property type="term" value="F:carotenoid dioxygenase activity"/>
    <property type="evidence" value="ECO:0007669"/>
    <property type="project" value="TreeGrafter"/>
</dbReference>
<accession>A0AAW1QQL8</accession>
<keyword evidence="3 4" id="KW-0408">Iron</keyword>
<evidence type="ECO:0000256" key="4">
    <source>
        <dbReference type="PIRSR" id="PIRSR604294-1"/>
    </source>
</evidence>
<comment type="caution">
    <text evidence="5">The sequence shown here is derived from an EMBL/GenBank/DDBJ whole genome shotgun (WGS) entry which is preliminary data.</text>
</comment>
<protein>
    <recommendedName>
        <fullName evidence="7">Carotenoid oxygenase</fullName>
    </recommendedName>
</protein>
<feature type="binding site" evidence="4">
    <location>
        <position position="559"/>
    </location>
    <ligand>
        <name>Fe cation</name>
        <dbReference type="ChEBI" id="CHEBI:24875"/>
        <note>catalytic</note>
    </ligand>
</feature>